<dbReference type="SUPFAM" id="SSF55073">
    <property type="entry name" value="Nucleotide cyclase"/>
    <property type="match status" value="1"/>
</dbReference>
<dbReference type="PANTHER" id="PTHR33121">
    <property type="entry name" value="CYCLIC DI-GMP PHOSPHODIESTERASE PDEF"/>
    <property type="match status" value="1"/>
</dbReference>
<gene>
    <name evidence="3" type="ORF">EC501_12440</name>
</gene>
<sequence>MMNVNDSFFFLYKNNSVYLITNVIIIILISFLIILNEVTSVYGIILSLIIIAQLYLAAKFKSVYDGAVKSLQDTEQKLNDSKKEKHFMAYYDEITKLPNERYLLEKIKENLADDTSSKAVLVMKIDRLTTIKTSLGSFYTNRIVQMIADRLHTYFPSYLFGRLREDQFLILIEDNNDEEAIQNLCKQIIEMMEKPFCIQHFSLNITVNIGIAYYPKDAQTEENIIKYAQFALYEASKSPEQFTFFQPSMLTVREEQLMLENDLYKALQNNELFLQYQPQLKLKSKHSIAMEALVRWKHPQKGLIPPSEFIPIAEDSGLIVPIGKWVLETACRQTKELQEVIQQPVTVAVNLSLRQLFHENFVQVVETILHETKLSPECLQLEITESMTMNTKFLTPILHELKGIGVTIALDDFGKGYSSLSFLKDLPIDCLKIDREFVKNMNEENHKPLIDLIISLAKHFKLNVVAEGVETMEQFNYLVNSECDAVQGYLISKPNTFDTIVENCKSIQREFCCSTQSEYYGYIKQIFN</sequence>
<dbReference type="CDD" id="cd01949">
    <property type="entry name" value="GGDEF"/>
    <property type="match status" value="1"/>
</dbReference>
<dbReference type="InterPro" id="IPR043128">
    <property type="entry name" value="Rev_trsase/Diguanyl_cyclase"/>
</dbReference>
<dbReference type="AlphaFoldDB" id="A0A3M8H6S8"/>
<feature type="domain" description="EAL" evidence="1">
    <location>
        <begin position="256"/>
        <end position="508"/>
    </location>
</feature>
<feature type="domain" description="GGDEF" evidence="2">
    <location>
        <begin position="116"/>
        <end position="247"/>
    </location>
</feature>
<evidence type="ECO:0000259" key="1">
    <source>
        <dbReference type="PROSITE" id="PS50883"/>
    </source>
</evidence>
<dbReference type="EMBL" id="RHLQ01000031">
    <property type="protein sequence ID" value="RNC98105.1"/>
    <property type="molecule type" value="Genomic_DNA"/>
</dbReference>
<keyword evidence="4" id="KW-1185">Reference proteome</keyword>
<dbReference type="PANTHER" id="PTHR33121:SF71">
    <property type="entry name" value="OXYGEN SENSOR PROTEIN DOSP"/>
    <property type="match status" value="1"/>
</dbReference>
<name>A0A3M8H6S8_9BACI</name>
<dbReference type="CDD" id="cd01948">
    <property type="entry name" value="EAL"/>
    <property type="match status" value="1"/>
</dbReference>
<dbReference type="InterPro" id="IPR035919">
    <property type="entry name" value="EAL_sf"/>
</dbReference>
<dbReference type="InterPro" id="IPR000160">
    <property type="entry name" value="GGDEF_dom"/>
</dbReference>
<dbReference type="Gene3D" id="3.30.70.270">
    <property type="match status" value="1"/>
</dbReference>
<dbReference type="PROSITE" id="PS50887">
    <property type="entry name" value="GGDEF"/>
    <property type="match status" value="1"/>
</dbReference>
<dbReference type="GO" id="GO:0071111">
    <property type="term" value="F:cyclic-guanylate-specific phosphodiesterase activity"/>
    <property type="evidence" value="ECO:0007669"/>
    <property type="project" value="InterPro"/>
</dbReference>
<dbReference type="SMART" id="SM00267">
    <property type="entry name" value="GGDEF"/>
    <property type="match status" value="1"/>
</dbReference>
<dbReference type="InterPro" id="IPR001633">
    <property type="entry name" value="EAL_dom"/>
</dbReference>
<organism evidence="3 4">
    <name type="scientific">Lysinibacillus halotolerans</name>
    <dbReference type="NCBI Taxonomy" id="1368476"/>
    <lineage>
        <taxon>Bacteria</taxon>
        <taxon>Bacillati</taxon>
        <taxon>Bacillota</taxon>
        <taxon>Bacilli</taxon>
        <taxon>Bacillales</taxon>
        <taxon>Bacillaceae</taxon>
        <taxon>Lysinibacillus</taxon>
    </lineage>
</organism>
<evidence type="ECO:0000313" key="4">
    <source>
        <dbReference type="Proteomes" id="UP000279909"/>
    </source>
</evidence>
<accession>A0A3M8H6S8</accession>
<dbReference type="NCBIfam" id="TIGR00254">
    <property type="entry name" value="GGDEF"/>
    <property type="match status" value="1"/>
</dbReference>
<protein>
    <submittedName>
        <fullName evidence="3">Bifunctional diguanylate cyclase/phosphodiesterase</fullName>
    </submittedName>
</protein>
<dbReference type="Gene3D" id="3.20.20.450">
    <property type="entry name" value="EAL domain"/>
    <property type="match status" value="1"/>
</dbReference>
<dbReference type="Pfam" id="PF00563">
    <property type="entry name" value="EAL"/>
    <property type="match status" value="1"/>
</dbReference>
<dbReference type="Pfam" id="PF00990">
    <property type="entry name" value="GGDEF"/>
    <property type="match status" value="1"/>
</dbReference>
<comment type="caution">
    <text evidence="3">The sequence shown here is derived from an EMBL/GenBank/DDBJ whole genome shotgun (WGS) entry which is preliminary data.</text>
</comment>
<proteinExistence type="predicted"/>
<dbReference type="PROSITE" id="PS50883">
    <property type="entry name" value="EAL"/>
    <property type="match status" value="1"/>
</dbReference>
<evidence type="ECO:0000259" key="2">
    <source>
        <dbReference type="PROSITE" id="PS50887"/>
    </source>
</evidence>
<dbReference type="InterPro" id="IPR029787">
    <property type="entry name" value="Nucleotide_cyclase"/>
</dbReference>
<evidence type="ECO:0000313" key="3">
    <source>
        <dbReference type="EMBL" id="RNC98105.1"/>
    </source>
</evidence>
<dbReference type="SUPFAM" id="SSF141868">
    <property type="entry name" value="EAL domain-like"/>
    <property type="match status" value="1"/>
</dbReference>
<dbReference type="Proteomes" id="UP000279909">
    <property type="component" value="Unassembled WGS sequence"/>
</dbReference>
<reference evidence="3 4" key="1">
    <citation type="journal article" date="2014" name="Int. J. Syst. Evol. Microbiol.">
        <title>Lysinibacillus halotolerans sp. nov., isolated from saline-alkaline soil.</title>
        <authorList>
            <person name="Kong D."/>
            <person name="Wang Y."/>
            <person name="Zhao B."/>
            <person name="Li Y."/>
            <person name="Song J."/>
            <person name="Zhai Y."/>
            <person name="Zhang C."/>
            <person name="Wang H."/>
            <person name="Chen X."/>
            <person name="Zhao B."/>
            <person name="Ruan Z."/>
        </authorList>
    </citation>
    <scope>NUCLEOTIDE SEQUENCE [LARGE SCALE GENOMIC DNA]</scope>
    <source>
        <strain evidence="3 4">MCCC 1A12703</strain>
    </source>
</reference>
<dbReference type="InterPro" id="IPR050706">
    <property type="entry name" value="Cyclic-di-GMP_PDE-like"/>
</dbReference>
<dbReference type="SMART" id="SM00052">
    <property type="entry name" value="EAL"/>
    <property type="match status" value="1"/>
</dbReference>